<name>A0AAD9A6F1_9PEZI</name>
<evidence type="ECO:0000256" key="1">
    <source>
        <dbReference type="PIRSR" id="PIRSR602124-2"/>
    </source>
</evidence>
<dbReference type="InterPro" id="IPR002124">
    <property type="entry name" value="Cyt_c_oxidase_su5b"/>
</dbReference>
<feature type="compositionally biased region" description="Basic residues" evidence="2">
    <location>
        <begin position="150"/>
        <end position="160"/>
    </location>
</feature>
<dbReference type="GO" id="GO:0005740">
    <property type="term" value="C:mitochondrial envelope"/>
    <property type="evidence" value="ECO:0007669"/>
    <property type="project" value="InterPro"/>
</dbReference>
<feature type="compositionally biased region" description="Basic residues" evidence="2">
    <location>
        <begin position="168"/>
        <end position="182"/>
    </location>
</feature>
<feature type="binding site" evidence="1">
    <location>
        <position position="117"/>
    </location>
    <ligand>
        <name>Zn(2+)</name>
        <dbReference type="ChEBI" id="CHEBI:29105"/>
    </ligand>
</feature>
<reference evidence="3" key="1">
    <citation type="submission" date="2023-01" db="EMBL/GenBank/DDBJ databases">
        <title>Colletotrichum chrysophilum M932 genome sequence.</title>
        <authorList>
            <person name="Baroncelli R."/>
        </authorList>
    </citation>
    <scope>NUCLEOTIDE SEQUENCE</scope>
    <source>
        <strain evidence="3">M932</strain>
    </source>
</reference>
<accession>A0AAD9A6F1</accession>
<evidence type="ECO:0000256" key="2">
    <source>
        <dbReference type="SAM" id="MobiDB-lite"/>
    </source>
</evidence>
<dbReference type="SUPFAM" id="SSF57802">
    <property type="entry name" value="Rubredoxin-like"/>
    <property type="match status" value="1"/>
</dbReference>
<feature type="compositionally biased region" description="Low complexity" evidence="2">
    <location>
        <begin position="37"/>
        <end position="49"/>
    </location>
</feature>
<feature type="binding site" evidence="1">
    <location>
        <position position="132"/>
    </location>
    <ligand>
        <name>Zn(2+)</name>
        <dbReference type="ChEBI" id="CHEBI:29105"/>
    </ligand>
</feature>
<dbReference type="Pfam" id="PF01215">
    <property type="entry name" value="COX5B"/>
    <property type="match status" value="1"/>
</dbReference>
<dbReference type="PROSITE" id="PS51359">
    <property type="entry name" value="COX5B_2"/>
    <property type="match status" value="1"/>
</dbReference>
<evidence type="ECO:0000313" key="4">
    <source>
        <dbReference type="Proteomes" id="UP001243330"/>
    </source>
</evidence>
<dbReference type="GO" id="GO:0046872">
    <property type="term" value="F:metal ion binding"/>
    <property type="evidence" value="ECO:0007669"/>
    <property type="project" value="UniProtKB-KW"/>
</dbReference>
<evidence type="ECO:0000313" key="3">
    <source>
        <dbReference type="EMBL" id="KAK1841805.1"/>
    </source>
</evidence>
<dbReference type="GO" id="GO:0006123">
    <property type="term" value="P:mitochondrial electron transport, cytochrome c to oxygen"/>
    <property type="evidence" value="ECO:0007669"/>
    <property type="project" value="InterPro"/>
</dbReference>
<dbReference type="EMBL" id="JAQOWY010000455">
    <property type="protein sequence ID" value="KAK1841805.1"/>
    <property type="molecule type" value="Genomic_DNA"/>
</dbReference>
<protein>
    <submittedName>
        <fullName evidence="3">Cytochrome c oxidase subunit Vb</fullName>
    </submittedName>
</protein>
<keyword evidence="1" id="KW-0479">Metal-binding</keyword>
<feature type="binding site" evidence="1">
    <location>
        <position position="109"/>
    </location>
    <ligand>
        <name>Zn(2+)</name>
        <dbReference type="ChEBI" id="CHEBI:29105"/>
    </ligand>
</feature>
<comment type="caution">
    <text evidence="3">The sequence shown here is derived from an EMBL/GenBank/DDBJ whole genome shotgun (WGS) entry which is preliminary data.</text>
</comment>
<feature type="region of interest" description="Disordered" evidence="2">
    <location>
        <begin position="1"/>
        <end position="101"/>
    </location>
</feature>
<dbReference type="Gene3D" id="2.60.260.40">
    <property type="entry name" value="q5lls5 like domains"/>
    <property type="match status" value="1"/>
</dbReference>
<dbReference type="AlphaFoldDB" id="A0AAD9A6F1"/>
<organism evidence="3 4">
    <name type="scientific">Colletotrichum chrysophilum</name>
    <dbReference type="NCBI Taxonomy" id="1836956"/>
    <lineage>
        <taxon>Eukaryota</taxon>
        <taxon>Fungi</taxon>
        <taxon>Dikarya</taxon>
        <taxon>Ascomycota</taxon>
        <taxon>Pezizomycotina</taxon>
        <taxon>Sordariomycetes</taxon>
        <taxon>Hypocreomycetidae</taxon>
        <taxon>Glomerellales</taxon>
        <taxon>Glomerellaceae</taxon>
        <taxon>Colletotrichum</taxon>
        <taxon>Colletotrichum gloeosporioides species complex</taxon>
    </lineage>
</organism>
<keyword evidence="1" id="KW-0862">Zinc</keyword>
<feature type="compositionally biased region" description="Pro residues" evidence="2">
    <location>
        <begin position="1"/>
        <end position="13"/>
    </location>
</feature>
<gene>
    <name evidence="3" type="ORF">CCHR01_15557</name>
</gene>
<keyword evidence="4" id="KW-1185">Reference proteome</keyword>
<feature type="region of interest" description="Disordered" evidence="2">
    <location>
        <begin position="143"/>
        <end position="189"/>
    </location>
</feature>
<sequence>MLLPAPALPPPRTTRPSPRSRPRTTCSVPVPSPATSPPISSSPPVSSVSRFSERWRASTSSTCAPSMPPARVCDPSTPRYRTPKSNATPGTMENPIPVRSAGDEQYLGCTGAPADSHVTLWLTVRRPPAAACPIPFRAPCADTSTDLPRPPHRALPRVRLRLQDGVRRPYRGRPPPRPRPPPRLRGAQDLCRLRQARVPIPINAPS</sequence>
<dbReference type="Proteomes" id="UP001243330">
    <property type="component" value="Unassembled WGS sequence"/>
</dbReference>
<proteinExistence type="predicted"/>